<reference evidence="2 3" key="2">
    <citation type="submission" date="2018-06" db="EMBL/GenBank/DDBJ databases">
        <title>Metagenomic assembly of (sub)arctic Cyanobacteria and their associated microbiome from non-axenic cultures.</title>
        <authorList>
            <person name="Baurain D."/>
        </authorList>
    </citation>
    <scope>NUCLEOTIDE SEQUENCE [LARGE SCALE GENOMIC DNA]</scope>
    <source>
        <strain evidence="2">ULC066bin1</strain>
    </source>
</reference>
<comment type="caution">
    <text evidence="2">The sequence shown here is derived from an EMBL/GenBank/DDBJ whole genome shotgun (WGS) entry which is preliminary data.</text>
</comment>
<feature type="transmembrane region" description="Helical" evidence="1">
    <location>
        <begin position="40"/>
        <end position="62"/>
    </location>
</feature>
<proteinExistence type="predicted"/>
<reference evidence="2 3" key="1">
    <citation type="submission" date="2018-04" db="EMBL/GenBank/DDBJ databases">
        <authorList>
            <person name="Go L.Y."/>
            <person name="Mitchell J.A."/>
        </authorList>
    </citation>
    <scope>NUCLEOTIDE SEQUENCE [LARGE SCALE GENOMIC DNA]</scope>
    <source>
        <strain evidence="2">ULC066bin1</strain>
    </source>
</reference>
<evidence type="ECO:0000313" key="3">
    <source>
        <dbReference type="Proteomes" id="UP000249467"/>
    </source>
</evidence>
<dbReference type="EMBL" id="QBML01000018">
    <property type="protein sequence ID" value="PZO39449.1"/>
    <property type="molecule type" value="Genomic_DNA"/>
</dbReference>
<protein>
    <submittedName>
        <fullName evidence="2">Uncharacterized protein</fullName>
    </submittedName>
</protein>
<feature type="transmembrane region" description="Helical" evidence="1">
    <location>
        <begin position="159"/>
        <end position="182"/>
    </location>
</feature>
<sequence>MKTYKPSNIAPSQGIAILAASSLVSGVAIGSATAFISKFIYFIVLFPMGMGFATGAVLGLAVKKNKIRNPMLALGWGIVGGIVTNASLMYGQYINFQQETEQIMGREYNLTDKKQVEDQINAILKQETGDSGFVGFLKLSAREGTSISRGSSKIKLNDTFTYLLLIELGIVGFLAASIPFGAAGEPFSEDGNDWYGEKQLIGSVTEDYKDELIRLLNIDDIAAALLSSQADLPMPRIDVYARSCDAAFNSDSVIMVSRISMNARKQVESKVLLEGLISHLQRSQLIP</sequence>
<keyword evidence="1" id="KW-1133">Transmembrane helix</keyword>
<dbReference type="Proteomes" id="UP000249467">
    <property type="component" value="Unassembled WGS sequence"/>
</dbReference>
<dbReference type="AlphaFoldDB" id="A0A2W4WC11"/>
<evidence type="ECO:0000256" key="1">
    <source>
        <dbReference type="SAM" id="Phobius"/>
    </source>
</evidence>
<keyword evidence="1" id="KW-0472">Membrane</keyword>
<accession>A0A2W4WC11</accession>
<organism evidence="2 3">
    <name type="scientific">Pseudanabaena frigida</name>
    <dbReference type="NCBI Taxonomy" id="945775"/>
    <lineage>
        <taxon>Bacteria</taxon>
        <taxon>Bacillati</taxon>
        <taxon>Cyanobacteriota</taxon>
        <taxon>Cyanophyceae</taxon>
        <taxon>Pseudanabaenales</taxon>
        <taxon>Pseudanabaenaceae</taxon>
        <taxon>Pseudanabaena</taxon>
    </lineage>
</organism>
<gene>
    <name evidence="2" type="ORF">DCF19_14435</name>
</gene>
<name>A0A2W4WC11_9CYAN</name>
<evidence type="ECO:0000313" key="2">
    <source>
        <dbReference type="EMBL" id="PZO39449.1"/>
    </source>
</evidence>
<keyword evidence="1" id="KW-0812">Transmembrane</keyword>